<evidence type="ECO:0000256" key="2">
    <source>
        <dbReference type="ARBA" id="ARBA00022448"/>
    </source>
</evidence>
<dbReference type="InterPro" id="IPR003593">
    <property type="entry name" value="AAA+_ATPase"/>
</dbReference>
<keyword evidence="7" id="KW-1185">Reference proteome</keyword>
<keyword evidence="4 6" id="KW-0067">ATP-binding</keyword>
<dbReference type="PROSITE" id="PS00211">
    <property type="entry name" value="ABC_TRANSPORTER_1"/>
    <property type="match status" value="1"/>
</dbReference>
<dbReference type="Gene3D" id="3.40.50.300">
    <property type="entry name" value="P-loop containing nucleotide triphosphate hydrolases"/>
    <property type="match status" value="1"/>
</dbReference>
<dbReference type="InterPro" id="IPR003439">
    <property type="entry name" value="ABC_transporter-like_ATP-bd"/>
</dbReference>
<dbReference type="PANTHER" id="PTHR43335">
    <property type="entry name" value="ABC TRANSPORTER, ATP-BINDING PROTEIN"/>
    <property type="match status" value="1"/>
</dbReference>
<accession>A0ABS8ZU99</accession>
<dbReference type="Proteomes" id="UP001521150">
    <property type="component" value="Unassembled WGS sequence"/>
</dbReference>
<evidence type="ECO:0000313" key="7">
    <source>
        <dbReference type="Proteomes" id="UP001521150"/>
    </source>
</evidence>
<protein>
    <submittedName>
        <fullName evidence="6">ABC transporter ATP-binding protein</fullName>
    </submittedName>
</protein>
<comment type="caution">
    <text evidence="6">The sequence shown here is derived from an EMBL/GenBank/DDBJ whole genome shotgun (WGS) entry which is preliminary data.</text>
</comment>
<feature type="domain" description="ABC transporter" evidence="5">
    <location>
        <begin position="4"/>
        <end position="227"/>
    </location>
</feature>
<comment type="similarity">
    <text evidence="1">Belongs to the ABC transporter superfamily.</text>
</comment>
<evidence type="ECO:0000256" key="3">
    <source>
        <dbReference type="ARBA" id="ARBA00022741"/>
    </source>
</evidence>
<dbReference type="InterPro" id="IPR027417">
    <property type="entry name" value="P-loop_NTPase"/>
</dbReference>
<evidence type="ECO:0000256" key="1">
    <source>
        <dbReference type="ARBA" id="ARBA00005417"/>
    </source>
</evidence>
<gene>
    <name evidence="6" type="ORF">LWC34_51940</name>
</gene>
<keyword evidence="3" id="KW-0547">Nucleotide-binding</keyword>
<dbReference type="PROSITE" id="PS50893">
    <property type="entry name" value="ABC_TRANSPORTER_2"/>
    <property type="match status" value="1"/>
</dbReference>
<organism evidence="6 7">
    <name type="scientific">Kibdelosporangium philippinense</name>
    <dbReference type="NCBI Taxonomy" id="211113"/>
    <lineage>
        <taxon>Bacteria</taxon>
        <taxon>Bacillati</taxon>
        <taxon>Actinomycetota</taxon>
        <taxon>Actinomycetes</taxon>
        <taxon>Pseudonocardiales</taxon>
        <taxon>Pseudonocardiaceae</taxon>
        <taxon>Kibdelosporangium</taxon>
    </lineage>
</organism>
<dbReference type="Pfam" id="PF00005">
    <property type="entry name" value="ABC_tran"/>
    <property type="match status" value="1"/>
</dbReference>
<reference evidence="6 7" key="1">
    <citation type="submission" date="2021-12" db="EMBL/GenBank/DDBJ databases">
        <title>Genome sequence of Kibdelosporangium philippinense ATCC 49844.</title>
        <authorList>
            <person name="Fedorov E.A."/>
            <person name="Omeragic M."/>
            <person name="Shalygina K.F."/>
            <person name="Maclea K.S."/>
        </authorList>
    </citation>
    <scope>NUCLEOTIDE SEQUENCE [LARGE SCALE GENOMIC DNA]</scope>
    <source>
        <strain evidence="6 7">ATCC 49844</strain>
    </source>
</reference>
<keyword evidence="2" id="KW-0813">Transport</keyword>
<dbReference type="EMBL" id="JAJVCN010000004">
    <property type="protein sequence ID" value="MCE7011267.1"/>
    <property type="molecule type" value="Genomic_DNA"/>
</dbReference>
<dbReference type="GO" id="GO:0005524">
    <property type="term" value="F:ATP binding"/>
    <property type="evidence" value="ECO:0007669"/>
    <property type="project" value="UniProtKB-KW"/>
</dbReference>
<dbReference type="InterPro" id="IPR017871">
    <property type="entry name" value="ABC_transporter-like_CS"/>
</dbReference>
<evidence type="ECO:0000256" key="4">
    <source>
        <dbReference type="ARBA" id="ARBA00022840"/>
    </source>
</evidence>
<dbReference type="SMART" id="SM00382">
    <property type="entry name" value="AAA"/>
    <property type="match status" value="1"/>
</dbReference>
<dbReference type="CDD" id="cd03268">
    <property type="entry name" value="ABC_BcrA_bacitracin_resist"/>
    <property type="match status" value="1"/>
</dbReference>
<evidence type="ECO:0000259" key="5">
    <source>
        <dbReference type="PROSITE" id="PS50893"/>
    </source>
</evidence>
<sequence length="298" mass="31631">MNPVETIKLAKNFDEVAAVRDVSLTVRPGEVYGFLGPNGAGKTTTLRMLLGLIRPTSGSVRILGKPPGPGYLDKVGALIEGPAFYPYLSGRKNLVVLADHAGVARSRVDEVLDVVSLSGRAGDRYSTYSLGMKQRLGLAAALLKEPELLILDEPTNGLDPAGMADMRVTIRELAANGCTVLLSSHLLAEVEQICDRVGVITRGELVAETTVAQLRAGGTLRVVAHPFDQARSVLSALLGGGRVLGSESVFDLEVEQDQAAKINAELVGAGVEVSELRWREPDLEQAFLELTGGVSHVD</sequence>
<dbReference type="RefSeq" id="WP_233733670.1">
    <property type="nucleotide sequence ID" value="NZ_JBHMDJ010000044.1"/>
</dbReference>
<name>A0ABS8ZU99_9PSEU</name>
<evidence type="ECO:0000313" key="6">
    <source>
        <dbReference type="EMBL" id="MCE7011267.1"/>
    </source>
</evidence>
<proteinExistence type="inferred from homology"/>
<dbReference type="PANTHER" id="PTHR43335:SF4">
    <property type="entry name" value="ABC TRANSPORTER, ATP-BINDING PROTEIN"/>
    <property type="match status" value="1"/>
</dbReference>
<dbReference type="SUPFAM" id="SSF52540">
    <property type="entry name" value="P-loop containing nucleoside triphosphate hydrolases"/>
    <property type="match status" value="1"/>
</dbReference>